<proteinExistence type="predicted"/>
<dbReference type="EMBL" id="PFBX01000014">
    <property type="protein sequence ID" value="PIT87652.1"/>
    <property type="molecule type" value="Genomic_DNA"/>
</dbReference>
<comment type="caution">
    <text evidence="2">The sequence shown here is derived from an EMBL/GenBank/DDBJ whole genome shotgun (WGS) entry which is preliminary data.</text>
</comment>
<accession>A0A2M6W4C3</accession>
<reference evidence="3" key="1">
    <citation type="submission" date="2017-09" db="EMBL/GenBank/DDBJ databases">
        <title>Depth-based differentiation of microbial function through sediment-hosted aquifers and enrichment of novel symbionts in the deep terrestrial subsurface.</title>
        <authorList>
            <person name="Probst A.J."/>
            <person name="Ladd B."/>
            <person name="Jarett J.K."/>
            <person name="Geller-Mcgrath D.E."/>
            <person name="Sieber C.M.K."/>
            <person name="Emerson J.B."/>
            <person name="Anantharaman K."/>
            <person name="Thomas B.C."/>
            <person name="Malmstrom R."/>
            <person name="Stieglmeier M."/>
            <person name="Klingl A."/>
            <person name="Woyke T."/>
            <person name="Ryan C.M."/>
            <person name="Banfield J.F."/>
        </authorList>
    </citation>
    <scope>NUCLEOTIDE SEQUENCE [LARGE SCALE GENOMIC DNA]</scope>
</reference>
<evidence type="ECO:0000256" key="1">
    <source>
        <dbReference type="SAM" id="MobiDB-lite"/>
    </source>
</evidence>
<name>A0A2M6W4C3_9BACT</name>
<gene>
    <name evidence="2" type="ORF">COU31_01730</name>
</gene>
<sequence length="214" mass="23498">MSGPESRGPGPDGEGFKIAWVPASEKTTPRRGATLEVGEKNSRASLKLDNTGDLGQETVETQSQEGAGQTGVEPEVESADKRVPPEVEEIADRLRNSGRNVILDPKDLPAALSWRKLAKEGKIKINYKLPIERVLGPVDGLVKRMLDTDFNSLGLDQEQKDQLTQVLGGWGADAVSRNQDPRPYAKVQESLGHSLGDKWWKVMDEKFGPKTEEK</sequence>
<feature type="region of interest" description="Disordered" evidence="1">
    <location>
        <begin position="1"/>
        <end position="84"/>
    </location>
</feature>
<feature type="compositionally biased region" description="Polar residues" evidence="1">
    <location>
        <begin position="58"/>
        <end position="67"/>
    </location>
</feature>
<evidence type="ECO:0000313" key="2">
    <source>
        <dbReference type="EMBL" id="PIT87652.1"/>
    </source>
</evidence>
<organism evidence="2 3">
    <name type="scientific">Candidatus Magasanikbacteria bacterium CG10_big_fil_rev_8_21_14_0_10_40_10</name>
    <dbReference type="NCBI Taxonomy" id="1974648"/>
    <lineage>
        <taxon>Bacteria</taxon>
        <taxon>Candidatus Magasanikiibacteriota</taxon>
    </lineage>
</organism>
<evidence type="ECO:0000313" key="3">
    <source>
        <dbReference type="Proteomes" id="UP000231183"/>
    </source>
</evidence>
<dbReference type="Proteomes" id="UP000231183">
    <property type="component" value="Unassembled WGS sequence"/>
</dbReference>
<dbReference type="AlphaFoldDB" id="A0A2M6W4C3"/>
<protein>
    <submittedName>
        <fullName evidence="2">Uncharacterized protein</fullName>
    </submittedName>
</protein>